<evidence type="ECO:0000256" key="4">
    <source>
        <dbReference type="ARBA" id="ARBA00022694"/>
    </source>
</evidence>
<dbReference type="GO" id="GO:0102522">
    <property type="term" value="F:tRNA 4-demethylwyosine alpha-amino-alpha-carboxypropyltransferase activity"/>
    <property type="evidence" value="ECO:0007669"/>
    <property type="project" value="UniProtKB-EC"/>
</dbReference>
<dbReference type="GO" id="GO:0031591">
    <property type="term" value="P:wybutosine biosynthetic process"/>
    <property type="evidence" value="ECO:0007669"/>
    <property type="project" value="InterPro"/>
</dbReference>
<feature type="domain" description="SAM-dependent methyltransferase TRM5/TYW2-type" evidence="7">
    <location>
        <begin position="155"/>
        <end position="449"/>
    </location>
</feature>
<evidence type="ECO:0000313" key="8">
    <source>
        <dbReference type="EMBL" id="GMM32972.1"/>
    </source>
</evidence>
<dbReference type="Proteomes" id="UP001360560">
    <property type="component" value="Unassembled WGS sequence"/>
</dbReference>
<comment type="catalytic activity">
    <reaction evidence="5">
        <text>4-demethylwyosine(37) in tRNA(Phe) + S-adenosyl-L-methionine = 4-demethyl-7-[(3S)-3-amino-3-carboxypropyl]wyosine(37) in tRNA(Phe) + S-methyl-5'-thioadenosine + H(+)</text>
        <dbReference type="Rhea" id="RHEA:36355"/>
        <dbReference type="Rhea" id="RHEA-COMP:10164"/>
        <dbReference type="Rhea" id="RHEA-COMP:10378"/>
        <dbReference type="ChEBI" id="CHEBI:15378"/>
        <dbReference type="ChEBI" id="CHEBI:17509"/>
        <dbReference type="ChEBI" id="CHEBI:59789"/>
        <dbReference type="ChEBI" id="CHEBI:64315"/>
        <dbReference type="ChEBI" id="CHEBI:73550"/>
        <dbReference type="EC" id="2.5.1.114"/>
    </reaction>
</comment>
<keyword evidence="6" id="KW-0963">Cytoplasm</keyword>
<dbReference type="GO" id="GO:0008757">
    <property type="term" value="F:S-adenosylmethionine-dependent methyltransferase activity"/>
    <property type="evidence" value="ECO:0007669"/>
    <property type="project" value="InterPro"/>
</dbReference>
<comment type="caution">
    <text evidence="8">The sequence shown here is derived from an EMBL/GenBank/DDBJ whole genome shotgun (WGS) entry which is preliminary data.</text>
</comment>
<gene>
    <name evidence="8" type="ORF">DASC09_002970</name>
</gene>
<evidence type="ECO:0000256" key="1">
    <source>
        <dbReference type="ARBA" id="ARBA00004797"/>
    </source>
</evidence>
<dbReference type="PROSITE" id="PS51684">
    <property type="entry name" value="SAM_MT_TRM5_TYW2"/>
    <property type="match status" value="1"/>
</dbReference>
<dbReference type="PANTHER" id="PTHR23245:SF25">
    <property type="entry name" value="TRNA WYBUTOSINE-SYNTHESIZING PROTEIN 2 HOMOLOG"/>
    <property type="match status" value="1"/>
</dbReference>
<dbReference type="PANTHER" id="PTHR23245">
    <property type="entry name" value="TRNA METHYLTRANSFERASE"/>
    <property type="match status" value="1"/>
</dbReference>
<comment type="pathway">
    <text evidence="1 6">tRNA modification; wybutosine-tRNA(Phe) biosynthesis.</text>
</comment>
<name>A0AAV5QEC7_9ASCO</name>
<dbReference type="GeneID" id="90070951"/>
<reference evidence="8 9" key="1">
    <citation type="journal article" date="2023" name="Elife">
        <title>Identification of key yeast species and microbe-microbe interactions impacting larval growth of Drosophila in the wild.</title>
        <authorList>
            <person name="Mure A."/>
            <person name="Sugiura Y."/>
            <person name="Maeda R."/>
            <person name="Honda K."/>
            <person name="Sakurai N."/>
            <person name="Takahashi Y."/>
            <person name="Watada M."/>
            <person name="Katoh T."/>
            <person name="Gotoh A."/>
            <person name="Gotoh Y."/>
            <person name="Taniguchi I."/>
            <person name="Nakamura K."/>
            <person name="Hayashi T."/>
            <person name="Katayama T."/>
            <person name="Uemura T."/>
            <person name="Hattori Y."/>
        </authorList>
    </citation>
    <scope>NUCLEOTIDE SEQUENCE [LARGE SCALE GENOMIC DNA]</scope>
    <source>
        <strain evidence="8 9">SC-9</strain>
    </source>
</reference>
<dbReference type="Gene3D" id="3.40.50.150">
    <property type="entry name" value="Vaccinia Virus protein VP39"/>
    <property type="match status" value="1"/>
</dbReference>
<organism evidence="8 9">
    <name type="scientific">Saccharomycopsis crataegensis</name>
    <dbReference type="NCBI Taxonomy" id="43959"/>
    <lineage>
        <taxon>Eukaryota</taxon>
        <taxon>Fungi</taxon>
        <taxon>Dikarya</taxon>
        <taxon>Ascomycota</taxon>
        <taxon>Saccharomycotina</taxon>
        <taxon>Saccharomycetes</taxon>
        <taxon>Saccharomycopsidaceae</taxon>
        <taxon>Saccharomycopsis</taxon>
    </lineage>
</organism>
<keyword evidence="4 6" id="KW-0819">tRNA processing</keyword>
<evidence type="ECO:0000256" key="2">
    <source>
        <dbReference type="ARBA" id="ARBA00022679"/>
    </source>
</evidence>
<dbReference type="GO" id="GO:0005737">
    <property type="term" value="C:cytoplasm"/>
    <property type="evidence" value="ECO:0007669"/>
    <property type="project" value="UniProtKB-SubCell"/>
</dbReference>
<evidence type="ECO:0000256" key="6">
    <source>
        <dbReference type="PIRNR" id="PIRNR038972"/>
    </source>
</evidence>
<dbReference type="EMBL" id="BTFZ01000001">
    <property type="protein sequence ID" value="GMM32972.1"/>
    <property type="molecule type" value="Genomic_DNA"/>
</dbReference>
<evidence type="ECO:0000259" key="7">
    <source>
        <dbReference type="PROSITE" id="PS51684"/>
    </source>
</evidence>
<dbReference type="AlphaFoldDB" id="A0AAV5QEC7"/>
<comment type="function">
    <text evidence="6">S-adenosyl-L-methionine-dependent transferase that acts as a component of the wybutosine biosynthesis pathway. Wybutosine is a hyper modified guanosine with a tricyclic base found at the 3'-position adjacent to the anticodon of eukaryotic phenylalanine tRNA. Catalyzes the transfer of the alpha-amino-alpha-carboxypropyl (acp) group from S-adenosyl-L-methionine to the C-7 position of 4-demethylwyosine (imG-14) to produce wybutosine-86.</text>
</comment>
<dbReference type="RefSeq" id="XP_064849972.1">
    <property type="nucleotide sequence ID" value="XM_064993900.1"/>
</dbReference>
<keyword evidence="9" id="KW-1185">Reference proteome</keyword>
<dbReference type="PIRSF" id="PIRSF038972">
    <property type="entry name" value="Trm12"/>
    <property type="match status" value="1"/>
</dbReference>
<accession>A0AAV5QEC7</accession>
<keyword evidence="3 6" id="KW-0949">S-adenosyl-L-methionine</keyword>
<keyword evidence="2 6" id="KW-0808">Transferase</keyword>
<comment type="subcellular location">
    <subcellularLocation>
        <location evidence="6">Cytoplasm</location>
    </subcellularLocation>
</comment>
<proteinExistence type="inferred from homology"/>
<protein>
    <recommendedName>
        <fullName evidence="6">tRNA wybutosine-synthesizing protein 2</fullName>
        <shortName evidence="6">tRNA-yW-synthesizing protein 2</shortName>
    </recommendedName>
    <alternativeName>
        <fullName evidence="6">tRNA(Phe) (4-demethylwyosine(37)-C(7)) aminocarboxypropyltransferase</fullName>
    </alternativeName>
</protein>
<dbReference type="InterPro" id="IPR056743">
    <property type="entry name" value="TRM5-TYW2-like_MTfase"/>
</dbReference>
<dbReference type="Pfam" id="PF02475">
    <property type="entry name" value="TRM5-TYW2_MTfase"/>
    <property type="match status" value="1"/>
</dbReference>
<dbReference type="InterPro" id="IPR029063">
    <property type="entry name" value="SAM-dependent_MTases_sf"/>
</dbReference>
<evidence type="ECO:0000256" key="5">
    <source>
        <dbReference type="ARBA" id="ARBA00049400"/>
    </source>
</evidence>
<dbReference type="InterPro" id="IPR026274">
    <property type="entry name" value="tRNA_wybutosine_synth_prot_2"/>
</dbReference>
<evidence type="ECO:0000256" key="3">
    <source>
        <dbReference type="ARBA" id="ARBA00022691"/>
    </source>
</evidence>
<dbReference type="SUPFAM" id="SSF53335">
    <property type="entry name" value="S-adenosyl-L-methionine-dependent methyltransferases"/>
    <property type="match status" value="1"/>
</dbReference>
<evidence type="ECO:0000313" key="9">
    <source>
        <dbReference type="Proteomes" id="UP001360560"/>
    </source>
</evidence>
<dbReference type="InterPro" id="IPR030382">
    <property type="entry name" value="MeTrfase_TRM5/TYW2"/>
</dbReference>
<dbReference type="GO" id="GO:0008175">
    <property type="term" value="F:tRNA methyltransferase activity"/>
    <property type="evidence" value="ECO:0007669"/>
    <property type="project" value="TreeGrafter"/>
</dbReference>
<sequence>MESAVVIIVHEKKFLKTVKTALEHHKILDHTRKISKDGLVYTTISEIEDLEKFPTVWNIIVQNRDSITLEKIQVEKSRSVEILNIIDQFLREFADQRNIQKSHLPSKLPKKWSIYPPMVLFGANTFDDQDWGLFFHKNNIHENEFYRQLLDYCFKDQEEEITHIAINKPIPLSNIDSARENIKRIPLNILPIYGDFGPEPSLNMIHNPTSTDLQNAFWCHSKQNGVYQYWAPRFIMFSRGNIKEKIRIFETFDNIAGNDIIDLYAGIGYFTLCYLKKDCRKLYAWELNPWSIEGLKKGCEKNGFKYQVIRNNMPWIYDPTARIYIFNESNEFAPQRFGELSSILATSQILRLTHINLGLLPSSKPSWEISMEIIKNFKISDLDLDSIVHVHENVHIREFDSFIKSTESELSKLVNNTGSKYNVKYLHLERIKTYAPDVWHVCVDYSVGSLA</sequence>
<dbReference type="GO" id="GO:0030488">
    <property type="term" value="P:tRNA methylation"/>
    <property type="evidence" value="ECO:0007669"/>
    <property type="project" value="TreeGrafter"/>
</dbReference>
<comment type="similarity">
    <text evidence="6">Belongs to the class I-like SAM-binding methyltransferase superfamily. TRM5/TYW2 family.</text>
</comment>